<evidence type="ECO:0000256" key="13">
    <source>
        <dbReference type="ARBA" id="ARBA00022833"/>
    </source>
</evidence>
<evidence type="ECO:0000256" key="12">
    <source>
        <dbReference type="ARBA" id="ARBA00022806"/>
    </source>
</evidence>
<dbReference type="InterPro" id="IPR051363">
    <property type="entry name" value="RLR_Helicase"/>
</dbReference>
<dbReference type="InterPro" id="IPR001650">
    <property type="entry name" value="Helicase_C-like"/>
</dbReference>
<dbReference type="GO" id="GO:0016787">
    <property type="term" value="F:hydrolase activity"/>
    <property type="evidence" value="ECO:0007669"/>
    <property type="project" value="UniProtKB-KW"/>
</dbReference>
<keyword evidence="10" id="KW-0547">Nucleotide-binding</keyword>
<dbReference type="InterPro" id="IPR027417">
    <property type="entry name" value="P-loop_NTPase"/>
</dbReference>
<feature type="domain" description="Helicase ATP-binding" evidence="21">
    <location>
        <begin position="286"/>
        <end position="479"/>
    </location>
</feature>
<feature type="domain" description="RLR CTR" evidence="23">
    <location>
        <begin position="828"/>
        <end position="956"/>
    </location>
</feature>
<dbReference type="InterPro" id="IPR041204">
    <property type="entry name" value="RIG-I-like_C"/>
</dbReference>
<organism evidence="24 25">
    <name type="scientific">Muraenolepis orangiensis</name>
    <name type="common">Patagonian moray cod</name>
    <dbReference type="NCBI Taxonomy" id="630683"/>
    <lineage>
        <taxon>Eukaryota</taxon>
        <taxon>Metazoa</taxon>
        <taxon>Chordata</taxon>
        <taxon>Craniata</taxon>
        <taxon>Vertebrata</taxon>
        <taxon>Euteleostomi</taxon>
        <taxon>Actinopterygii</taxon>
        <taxon>Neopterygii</taxon>
        <taxon>Teleostei</taxon>
        <taxon>Neoteleostei</taxon>
        <taxon>Acanthomorphata</taxon>
        <taxon>Zeiogadaria</taxon>
        <taxon>Gadariae</taxon>
        <taxon>Gadiformes</taxon>
        <taxon>Muraenolepidoidei</taxon>
        <taxon>Muraenolepididae</taxon>
        <taxon>Muraenolepis</taxon>
    </lineage>
</organism>
<evidence type="ECO:0000256" key="10">
    <source>
        <dbReference type="ARBA" id="ARBA00022741"/>
    </source>
</evidence>
<dbReference type="GO" id="GO:0039530">
    <property type="term" value="P:MDA-5 signaling pathway"/>
    <property type="evidence" value="ECO:0007669"/>
    <property type="project" value="TreeGrafter"/>
</dbReference>
<dbReference type="Pfam" id="PF11648">
    <property type="entry name" value="RIG-I_C-RD"/>
    <property type="match status" value="1"/>
</dbReference>
<evidence type="ECO:0000256" key="7">
    <source>
        <dbReference type="ARBA" id="ARBA00022588"/>
    </source>
</evidence>
<dbReference type="GO" id="GO:0005737">
    <property type="term" value="C:cytoplasm"/>
    <property type="evidence" value="ECO:0007669"/>
    <property type="project" value="UniProtKB-SubCell"/>
</dbReference>
<evidence type="ECO:0000256" key="14">
    <source>
        <dbReference type="ARBA" id="ARBA00022840"/>
    </source>
</evidence>
<feature type="compositionally biased region" description="Basic and acidic residues" evidence="20">
    <location>
        <begin position="202"/>
        <end position="218"/>
    </location>
</feature>
<dbReference type="EMBL" id="JANIIK010000113">
    <property type="protein sequence ID" value="KAJ3592702.1"/>
    <property type="molecule type" value="Genomic_DNA"/>
</dbReference>
<dbReference type="InterPro" id="IPR014001">
    <property type="entry name" value="Helicase_ATP-bd"/>
</dbReference>
<dbReference type="GO" id="GO:0005524">
    <property type="term" value="F:ATP binding"/>
    <property type="evidence" value="ECO:0007669"/>
    <property type="project" value="UniProtKB-KW"/>
</dbReference>
<evidence type="ECO:0000256" key="16">
    <source>
        <dbReference type="ARBA" id="ARBA00022859"/>
    </source>
</evidence>
<evidence type="ECO:0000256" key="18">
    <source>
        <dbReference type="ARBA" id="ARBA00023118"/>
    </source>
</evidence>
<dbReference type="SMART" id="SM00490">
    <property type="entry name" value="HELICc"/>
    <property type="match status" value="1"/>
</dbReference>
<evidence type="ECO:0000259" key="21">
    <source>
        <dbReference type="PROSITE" id="PS51192"/>
    </source>
</evidence>
<evidence type="ECO:0000256" key="6">
    <source>
        <dbReference type="ARBA" id="ARBA00022553"/>
    </source>
</evidence>
<evidence type="ECO:0000256" key="2">
    <source>
        <dbReference type="ARBA" id="ARBA00006866"/>
    </source>
</evidence>
<reference evidence="24" key="1">
    <citation type="submission" date="2022-07" db="EMBL/GenBank/DDBJ databases">
        <title>Chromosome-level genome of Muraenolepis orangiensis.</title>
        <authorList>
            <person name="Kim J."/>
        </authorList>
    </citation>
    <scope>NUCLEOTIDE SEQUENCE</scope>
    <source>
        <strain evidence="24">KU_S4_2022</strain>
        <tissue evidence="24">Muscle</tissue>
    </source>
</reference>
<evidence type="ECO:0000256" key="3">
    <source>
        <dbReference type="ARBA" id="ARBA00012552"/>
    </source>
</evidence>
<dbReference type="GO" id="GO:0140374">
    <property type="term" value="P:antiviral innate immune response"/>
    <property type="evidence" value="ECO:0007669"/>
    <property type="project" value="TreeGrafter"/>
</dbReference>
<proteinExistence type="inferred from homology"/>
<dbReference type="PANTHER" id="PTHR14074:SF14">
    <property type="entry name" value="INTERFERON-INDUCED HELICASE C DOMAIN-CONTAINING PROTEIN 1"/>
    <property type="match status" value="1"/>
</dbReference>
<dbReference type="GO" id="GO:0003725">
    <property type="term" value="F:double-stranded RNA binding"/>
    <property type="evidence" value="ECO:0007669"/>
    <property type="project" value="TreeGrafter"/>
</dbReference>
<comment type="similarity">
    <text evidence="2">Belongs to the helicase family. RLR subfamily.</text>
</comment>
<keyword evidence="17" id="KW-0694">RNA-binding</keyword>
<dbReference type="GO" id="GO:0008270">
    <property type="term" value="F:zinc ion binding"/>
    <property type="evidence" value="ECO:0007669"/>
    <property type="project" value="TreeGrafter"/>
</dbReference>
<accession>A0A9Q0DQT4</accession>
<dbReference type="Gene3D" id="1.10.533.10">
    <property type="entry name" value="Death Domain, Fas"/>
    <property type="match status" value="2"/>
</dbReference>
<keyword evidence="8" id="KW-0479">Metal-binding</keyword>
<dbReference type="Gene3D" id="2.170.150.30">
    <property type="entry name" value="RIG-I-like receptor, C-terminal regulatory domain"/>
    <property type="match status" value="1"/>
</dbReference>
<evidence type="ECO:0000256" key="17">
    <source>
        <dbReference type="ARBA" id="ARBA00022884"/>
    </source>
</evidence>
<evidence type="ECO:0000313" key="24">
    <source>
        <dbReference type="EMBL" id="KAJ3592702.1"/>
    </source>
</evidence>
<sequence length="964" mass="110078">MDFDNEHIGLIENCRARLQSLVKVGPALDHLPSLDHTVKERIRNVARAEGDRRAVNELIDAVLHKPRGPGWFREFVDSLSNAGCRHAADYMDDNPPPPEVEAHNDQCVRLVELLAPSLLDMKTLEVASKCVSSGILQGDDLEQVNAECVNHGNICGARELLRRIVKSPPGWFSDFLLVLRDTDHHFLYRELSGLTKEEDEDGAQREEEEVVPRDKEEVVVPQEKEEEVVPQEKEEEVVTQEKEEEVVPQENEEEVVPQEEEVVPQEEEEEEDEKEISLRDYQMEVAAPALAGENILICLPTGSGKTRVAVYVAREHLDARRMAGLPGKVVVLVNKVPLVEQHYSQEFGPFLKRHYSVCRVSGNLPLKVSFTETVRRNQVIICTAQILENHLEKTDNEDDERVELSDVTLMVIDECHHTQKGGVYNHIMMRYLKQKHRNAQLLKQGKTSVPIPQILGLTASPGVGGANKSTKICANLDARKIMTRSDADIKELYKKVAIVEKRIKDPFGDVIKNIMSDIHAHANLQTSFDFGTQKYEQWVVQREYNAAKEEDQKVRVCAEHLRRYNEGLQLSNVIRMCDALEVLSNFQEEEKKKKEAPEEEMPIQITETERFLCNLFREKEEELQRLVKMPQFENNSLSTLRVQILKEFTNRDKARGIVFTKTRRSAMALTQWVQGNPKNHDVGVRAHYVIGGGDQSVVKPMTAAEQKDVLNRFRLGDVNLLIATTVAEEGLDISQCNFVIRYGLVTNEISMIQAQGRARAENSSYTLVDVPDSGVVEKEFVNEVREKMMYKAIAKIKKMDPEEFNNKISTFQFEAMQERRMLMVRKKNKKMKSDSPSMVSFSCRGCNKMICTGEEIEIIGQMHRVVVSKQFKDHYNKKENTSLQGRLVEYETNLFVTCNVCGQRWGSMMMYHGMELPSLHVKNLVVTYKDQKISKCSRWHELEVLFPAFDLAAHVSLLDPDDSD</sequence>
<dbReference type="OrthoDB" id="416741at2759"/>
<feature type="region of interest" description="Disordered" evidence="20">
    <location>
        <begin position="196"/>
        <end position="274"/>
    </location>
</feature>
<dbReference type="Pfam" id="PF00271">
    <property type="entry name" value="Helicase_C"/>
    <property type="match status" value="1"/>
</dbReference>
<keyword evidence="7" id="KW-0399">Innate immunity</keyword>
<dbReference type="InterPro" id="IPR021673">
    <property type="entry name" value="RLR_CTR"/>
</dbReference>
<dbReference type="PROSITE" id="PS51194">
    <property type="entry name" value="HELICASE_CTER"/>
    <property type="match status" value="1"/>
</dbReference>
<keyword evidence="6" id="KW-0597">Phosphoprotein</keyword>
<dbReference type="SMART" id="SM00487">
    <property type="entry name" value="DEXDc"/>
    <property type="match status" value="1"/>
</dbReference>
<evidence type="ECO:0000313" key="25">
    <source>
        <dbReference type="Proteomes" id="UP001148018"/>
    </source>
</evidence>
<dbReference type="GO" id="GO:0003727">
    <property type="term" value="F:single-stranded RNA binding"/>
    <property type="evidence" value="ECO:0007669"/>
    <property type="project" value="TreeGrafter"/>
</dbReference>
<evidence type="ECO:0000256" key="9">
    <source>
        <dbReference type="ARBA" id="ARBA00022737"/>
    </source>
</evidence>
<dbReference type="PROSITE" id="PS51192">
    <property type="entry name" value="HELICASE_ATP_BIND_1"/>
    <property type="match status" value="1"/>
</dbReference>
<dbReference type="InterPro" id="IPR011545">
    <property type="entry name" value="DEAD/DEAH_box_helicase_dom"/>
</dbReference>
<keyword evidence="4" id="KW-0963">Cytoplasm</keyword>
<feature type="compositionally biased region" description="Acidic residues" evidence="20">
    <location>
        <begin position="224"/>
        <end position="274"/>
    </location>
</feature>
<keyword evidence="25" id="KW-1185">Reference proteome</keyword>
<evidence type="ECO:0000259" key="23">
    <source>
        <dbReference type="PROSITE" id="PS51789"/>
    </source>
</evidence>
<keyword evidence="12" id="KW-0347">Helicase</keyword>
<dbReference type="InterPro" id="IPR011029">
    <property type="entry name" value="DEATH-like_dom_sf"/>
</dbReference>
<comment type="subcellular location">
    <subcellularLocation>
        <location evidence="1">Cytoplasm</location>
    </subcellularLocation>
</comment>
<keyword evidence="9" id="KW-0677">Repeat</keyword>
<dbReference type="Pfam" id="PF18119">
    <property type="entry name" value="RIG-I_C"/>
    <property type="match status" value="1"/>
</dbReference>
<protein>
    <recommendedName>
        <fullName evidence="3">RNA helicase</fullName>
        <ecNumber evidence="3">3.6.4.13</ecNumber>
    </recommendedName>
</protein>
<dbReference type="Pfam" id="PF00270">
    <property type="entry name" value="DEAD"/>
    <property type="match status" value="1"/>
</dbReference>
<comment type="catalytic activity">
    <reaction evidence="19">
        <text>ATP + H2O = ADP + phosphate + H(+)</text>
        <dbReference type="Rhea" id="RHEA:13065"/>
        <dbReference type="ChEBI" id="CHEBI:15377"/>
        <dbReference type="ChEBI" id="CHEBI:15378"/>
        <dbReference type="ChEBI" id="CHEBI:30616"/>
        <dbReference type="ChEBI" id="CHEBI:43474"/>
        <dbReference type="ChEBI" id="CHEBI:456216"/>
        <dbReference type="EC" id="3.6.4.13"/>
    </reaction>
    <physiologicalReaction direction="left-to-right" evidence="19">
        <dbReference type="Rhea" id="RHEA:13066"/>
    </physiologicalReaction>
</comment>
<keyword evidence="14" id="KW-0067">ATP-binding</keyword>
<evidence type="ECO:0000256" key="5">
    <source>
        <dbReference type="ARBA" id="ARBA00022499"/>
    </source>
</evidence>
<keyword evidence="11" id="KW-0378">Hydrolase</keyword>
<dbReference type="EC" id="3.6.4.13" evidence="3"/>
<evidence type="ECO:0000256" key="11">
    <source>
        <dbReference type="ARBA" id="ARBA00022801"/>
    </source>
</evidence>
<gene>
    <name evidence="24" type="ORF">NHX12_007829</name>
</gene>
<dbReference type="SUPFAM" id="SSF52540">
    <property type="entry name" value="P-loop containing nucleoside triphosphate hydrolases"/>
    <property type="match status" value="2"/>
</dbReference>
<evidence type="ECO:0000256" key="19">
    <source>
        <dbReference type="ARBA" id="ARBA00049390"/>
    </source>
</evidence>
<evidence type="ECO:0000256" key="8">
    <source>
        <dbReference type="ARBA" id="ARBA00022723"/>
    </source>
</evidence>
<dbReference type="PROSITE" id="PS51789">
    <property type="entry name" value="RLR_CTR"/>
    <property type="match status" value="1"/>
</dbReference>
<keyword evidence="18" id="KW-0051">Antiviral defense</keyword>
<keyword evidence="5" id="KW-1017">Isopeptide bond</keyword>
<keyword evidence="16" id="KW-0391">Immunity</keyword>
<dbReference type="Proteomes" id="UP001148018">
    <property type="component" value="Unassembled WGS sequence"/>
</dbReference>
<dbReference type="InterPro" id="IPR031964">
    <property type="entry name" value="CARD_dom"/>
</dbReference>
<dbReference type="GO" id="GO:0003724">
    <property type="term" value="F:RNA helicase activity"/>
    <property type="evidence" value="ECO:0007669"/>
    <property type="project" value="UniProtKB-EC"/>
</dbReference>
<evidence type="ECO:0000256" key="15">
    <source>
        <dbReference type="ARBA" id="ARBA00022843"/>
    </source>
</evidence>
<evidence type="ECO:0000256" key="1">
    <source>
        <dbReference type="ARBA" id="ARBA00004496"/>
    </source>
</evidence>
<name>A0A9Q0DQT4_9TELE</name>
<dbReference type="Gene3D" id="1.20.1320.30">
    <property type="match status" value="1"/>
</dbReference>
<evidence type="ECO:0000259" key="22">
    <source>
        <dbReference type="PROSITE" id="PS51194"/>
    </source>
</evidence>
<dbReference type="Pfam" id="PF16739">
    <property type="entry name" value="CARD_2"/>
    <property type="match status" value="2"/>
</dbReference>
<dbReference type="PANTHER" id="PTHR14074">
    <property type="entry name" value="HELICASE WITH DEATH DOMAIN-RELATED"/>
    <property type="match status" value="1"/>
</dbReference>
<dbReference type="InterPro" id="IPR038557">
    <property type="entry name" value="RLR_C_sf"/>
</dbReference>
<evidence type="ECO:0000256" key="4">
    <source>
        <dbReference type="ARBA" id="ARBA00022490"/>
    </source>
</evidence>
<keyword evidence="13" id="KW-0862">Zinc</keyword>
<keyword evidence="15" id="KW-0832">Ubl conjugation</keyword>
<evidence type="ECO:0000256" key="20">
    <source>
        <dbReference type="SAM" id="MobiDB-lite"/>
    </source>
</evidence>
<feature type="domain" description="Helicase C-terminal" evidence="22">
    <location>
        <begin position="640"/>
        <end position="804"/>
    </location>
</feature>
<dbReference type="Gene3D" id="3.40.50.300">
    <property type="entry name" value="P-loop containing nucleotide triphosphate hydrolases"/>
    <property type="match status" value="2"/>
</dbReference>
<comment type="caution">
    <text evidence="24">The sequence shown here is derived from an EMBL/GenBank/DDBJ whole genome shotgun (WGS) entry which is preliminary data.</text>
</comment>
<dbReference type="AlphaFoldDB" id="A0A9Q0DQT4"/>